<feature type="domain" description="PEP-utilising enzyme mobile" evidence="2">
    <location>
        <begin position="801"/>
        <end position="870"/>
    </location>
</feature>
<dbReference type="InterPro" id="IPR036637">
    <property type="entry name" value="Phosphohistidine_dom_sf"/>
</dbReference>
<dbReference type="Gene3D" id="3.50.30.10">
    <property type="entry name" value="Phosphohistidine domain"/>
    <property type="match status" value="1"/>
</dbReference>
<dbReference type="Gene3D" id="3.30.1490.20">
    <property type="entry name" value="ATP-grasp fold, A domain"/>
    <property type="match status" value="1"/>
</dbReference>
<gene>
    <name evidence="4" type="ORF">SAMN05446037_100727</name>
</gene>
<organism evidence="4 5">
    <name type="scientific">Anaerovirgula multivorans</name>
    <dbReference type="NCBI Taxonomy" id="312168"/>
    <lineage>
        <taxon>Bacteria</taxon>
        <taxon>Bacillati</taxon>
        <taxon>Bacillota</taxon>
        <taxon>Clostridia</taxon>
        <taxon>Peptostreptococcales</taxon>
        <taxon>Natronincolaceae</taxon>
        <taxon>Anaerovirgula</taxon>
    </lineage>
</organism>
<protein>
    <submittedName>
        <fullName evidence="4">Phosphoenolpyruvate synthase</fullName>
    </submittedName>
</protein>
<keyword evidence="5" id="KW-1185">Reference proteome</keyword>
<evidence type="ECO:0000259" key="3">
    <source>
        <dbReference type="Pfam" id="PF01326"/>
    </source>
</evidence>
<dbReference type="GO" id="GO:0016301">
    <property type="term" value="F:kinase activity"/>
    <property type="evidence" value="ECO:0007669"/>
    <property type="project" value="InterPro"/>
</dbReference>
<sequence>MRFVYSFDFKEPPKLTEVGGKGMSLILMTQQGLPVPPGFVLSVDFFKPWFDYIKCTPEWQKVINSSSRELKIHTDALKKLCIHLKLYPDRRKAFEVALNVFEGNSKNLLFAVRSSSPEEDLEGASFAGGYETTLGVKRETIEDALRHSFASSLDERVFLYKKEHGFPLENPRIAVVVQLQIPSETAGVAFSLNPINNCYDEVVINGNFGQGETVVSGLASPDTFILDKVSEKIIEKRLGRKETSIWLAPNGGTYEKPSPSRKGICLKDKDLLSLLKMISNVENYYQKPVDIEWAFAEGKLYLLQARPITAYIPLPEEMQTAPGQQKLLYLDATLAKQGIHDPLSFMGTDYLSIFQSKIEGAMTGKNISGVMDGIQGFFQGRMYLNISNNIKLYGKKKLIDTYSLLDMTSAEIIANIDEDEYIPKVLPPKLRGVLRGTILNSFGMGFNVLKALKAPAKYEKVFLERAEQYIEELKNERKKDLTIKEFAERTTEKFVSFFVIALPILAAIAAAKSGIVKIFKDSSPEIKSKVTFLEKALPNNVTTQMGLSMYRLSLFEEVNQSSSFEVFKKGLEAKSFSKAFINAWESFMEKYGFRCPKELDIATPRYYEQVEIFYNQLKTMAQNTNAKHNPQVIFDEARQQRENDFIELLKEAEKKGKAKKFKKYYEMLITFSGYREAPKYYWIMTVAELRKKVMEAAEMLTASGRIDHRDQIFDLTIDDLNMGMTNPSVDLRALASQNTIFLKKLANIKEFPRVIDSRGKILPPPKKEAREGKLVGEPISPGTVRGKVKVLRSPDEKPILPGDILVARATDPGWTPLFINAGGIILEVGGMLQHGALVAREYGKPCVSGIEDAISILKDGQMVEIDGLNGTIKLL</sequence>
<dbReference type="Pfam" id="PF01326">
    <property type="entry name" value="PPDK_N"/>
    <property type="match status" value="1"/>
</dbReference>
<dbReference type="SUPFAM" id="SSF56059">
    <property type="entry name" value="Glutathione synthetase ATP-binding domain-like"/>
    <property type="match status" value="1"/>
</dbReference>
<feature type="coiled-coil region" evidence="1">
    <location>
        <begin position="463"/>
        <end position="490"/>
    </location>
</feature>
<dbReference type="GO" id="GO:0005524">
    <property type="term" value="F:ATP binding"/>
    <property type="evidence" value="ECO:0007669"/>
    <property type="project" value="InterPro"/>
</dbReference>
<dbReference type="SUPFAM" id="SSF52009">
    <property type="entry name" value="Phosphohistidine domain"/>
    <property type="match status" value="1"/>
</dbReference>
<dbReference type="EMBL" id="FZOJ01000007">
    <property type="protein sequence ID" value="SNS28009.1"/>
    <property type="molecule type" value="Genomic_DNA"/>
</dbReference>
<dbReference type="InterPro" id="IPR051549">
    <property type="entry name" value="PEP_Utilizing_Enz"/>
</dbReference>
<dbReference type="AlphaFoldDB" id="A0A239D6V9"/>
<name>A0A239D6V9_9FIRM</name>
<dbReference type="PANTHER" id="PTHR43615:SF1">
    <property type="entry name" value="PPDK_N DOMAIN-CONTAINING PROTEIN"/>
    <property type="match status" value="1"/>
</dbReference>
<dbReference type="Proteomes" id="UP000198304">
    <property type="component" value="Unassembled WGS sequence"/>
</dbReference>
<dbReference type="Pfam" id="PF00391">
    <property type="entry name" value="PEP-utilizers"/>
    <property type="match status" value="1"/>
</dbReference>
<dbReference type="OrthoDB" id="9765468at2"/>
<evidence type="ECO:0000256" key="1">
    <source>
        <dbReference type="SAM" id="Coils"/>
    </source>
</evidence>
<proteinExistence type="predicted"/>
<feature type="domain" description="Pyruvate phosphate dikinase AMP/ATP-binding" evidence="3">
    <location>
        <begin position="17"/>
        <end position="310"/>
    </location>
</feature>
<evidence type="ECO:0000313" key="5">
    <source>
        <dbReference type="Proteomes" id="UP000198304"/>
    </source>
</evidence>
<dbReference type="InterPro" id="IPR002192">
    <property type="entry name" value="PPDK_AMP/ATP-bd"/>
</dbReference>
<keyword evidence="1" id="KW-0175">Coiled coil</keyword>
<reference evidence="4 5" key="1">
    <citation type="submission" date="2017-06" db="EMBL/GenBank/DDBJ databases">
        <authorList>
            <person name="Kim H.J."/>
            <person name="Triplett B.A."/>
        </authorList>
    </citation>
    <scope>NUCLEOTIDE SEQUENCE [LARGE SCALE GENOMIC DNA]</scope>
    <source>
        <strain evidence="4 5">SCA</strain>
    </source>
</reference>
<keyword evidence="4" id="KW-0670">Pyruvate</keyword>
<dbReference type="PANTHER" id="PTHR43615">
    <property type="entry name" value="PHOSPHOENOLPYRUVATE SYNTHASE-RELATED"/>
    <property type="match status" value="1"/>
</dbReference>
<dbReference type="RefSeq" id="WP_089282543.1">
    <property type="nucleotide sequence ID" value="NZ_FZOJ01000007.1"/>
</dbReference>
<dbReference type="InterPro" id="IPR013815">
    <property type="entry name" value="ATP_grasp_subdomain_1"/>
</dbReference>
<dbReference type="Gene3D" id="3.30.470.20">
    <property type="entry name" value="ATP-grasp fold, B domain"/>
    <property type="match status" value="1"/>
</dbReference>
<evidence type="ECO:0000259" key="2">
    <source>
        <dbReference type="Pfam" id="PF00391"/>
    </source>
</evidence>
<evidence type="ECO:0000313" key="4">
    <source>
        <dbReference type="EMBL" id="SNS28009.1"/>
    </source>
</evidence>
<dbReference type="InterPro" id="IPR008279">
    <property type="entry name" value="PEP-util_enz_mobile_dom"/>
</dbReference>
<accession>A0A239D6V9</accession>